<keyword evidence="2" id="KW-1185">Reference proteome</keyword>
<accession>A0A397UEV2</accession>
<reference evidence="1 2" key="1">
    <citation type="submission" date="2018-06" db="EMBL/GenBank/DDBJ databases">
        <title>Comparative genomics reveals the genomic features of Rhizophagus irregularis, R. cerebriforme, R. diaphanum and Gigaspora rosea, and their symbiotic lifestyle signature.</title>
        <authorList>
            <person name="Morin E."/>
            <person name="San Clemente H."/>
            <person name="Chen E.C.H."/>
            <person name="De La Providencia I."/>
            <person name="Hainaut M."/>
            <person name="Kuo A."/>
            <person name="Kohler A."/>
            <person name="Murat C."/>
            <person name="Tang N."/>
            <person name="Roy S."/>
            <person name="Loubradou J."/>
            <person name="Henrissat B."/>
            <person name="Grigoriev I.V."/>
            <person name="Corradi N."/>
            <person name="Roux C."/>
            <person name="Martin F.M."/>
        </authorList>
    </citation>
    <scope>NUCLEOTIDE SEQUENCE [LARGE SCALE GENOMIC DNA]</scope>
    <source>
        <strain evidence="1 2">DAOM 194757</strain>
    </source>
</reference>
<evidence type="ECO:0000313" key="2">
    <source>
        <dbReference type="Proteomes" id="UP000266673"/>
    </source>
</evidence>
<sequence>MMCFSLRSWIKGPMISNLRLMVGSLTTTPSLVDFSFGPEANNLAQQHSLAPVLSFNYNNIYNPSFALQYKQCYIEQPTRRTIKNICNAHTISIWSSQHRMEAIIPISHQID</sequence>
<name>A0A397UEV2_9GLOM</name>
<protein>
    <submittedName>
        <fullName evidence="1">Uncharacterized protein</fullName>
    </submittedName>
</protein>
<dbReference type="OrthoDB" id="10454296at2759"/>
<evidence type="ECO:0000313" key="1">
    <source>
        <dbReference type="EMBL" id="RIB05823.1"/>
    </source>
</evidence>
<dbReference type="EMBL" id="QKWP01001913">
    <property type="protein sequence ID" value="RIB05823.1"/>
    <property type="molecule type" value="Genomic_DNA"/>
</dbReference>
<proteinExistence type="predicted"/>
<gene>
    <name evidence="1" type="ORF">C2G38_2218607</name>
</gene>
<dbReference type="Proteomes" id="UP000266673">
    <property type="component" value="Unassembled WGS sequence"/>
</dbReference>
<organism evidence="1 2">
    <name type="scientific">Gigaspora rosea</name>
    <dbReference type="NCBI Taxonomy" id="44941"/>
    <lineage>
        <taxon>Eukaryota</taxon>
        <taxon>Fungi</taxon>
        <taxon>Fungi incertae sedis</taxon>
        <taxon>Mucoromycota</taxon>
        <taxon>Glomeromycotina</taxon>
        <taxon>Glomeromycetes</taxon>
        <taxon>Diversisporales</taxon>
        <taxon>Gigasporaceae</taxon>
        <taxon>Gigaspora</taxon>
    </lineage>
</organism>
<dbReference type="AlphaFoldDB" id="A0A397UEV2"/>
<comment type="caution">
    <text evidence="1">The sequence shown here is derived from an EMBL/GenBank/DDBJ whole genome shotgun (WGS) entry which is preliminary data.</text>
</comment>